<evidence type="ECO:0000313" key="4">
    <source>
        <dbReference type="Proteomes" id="UP000000763"/>
    </source>
</evidence>
<accession>Q5JM72</accession>
<evidence type="ECO:0000256" key="1">
    <source>
        <dbReference type="SAM" id="MobiDB-lite"/>
    </source>
</evidence>
<name>Q5JL64_ORYSJ</name>
<dbReference type="AlphaFoldDB" id="Q5JL64"/>
<accession>Q5JL64</accession>
<dbReference type="EMBL" id="AP003560">
    <property type="protein sequence ID" value="BAD87793.1"/>
    <property type="molecule type" value="Genomic_DNA"/>
</dbReference>
<feature type="region of interest" description="Disordered" evidence="1">
    <location>
        <begin position="1"/>
        <end position="58"/>
    </location>
</feature>
<proteinExistence type="predicted"/>
<dbReference type="Proteomes" id="UP000000763">
    <property type="component" value="Chromosome 1"/>
</dbReference>
<reference evidence="4" key="2">
    <citation type="journal article" date="2005" name="Nature">
        <title>The map-based sequence of the rice genome.</title>
        <authorList>
            <consortium name="International rice genome sequencing project (IRGSP)"/>
            <person name="Matsumoto T."/>
            <person name="Wu J."/>
            <person name="Kanamori H."/>
            <person name="Katayose Y."/>
            <person name="Fujisawa M."/>
            <person name="Namiki N."/>
            <person name="Mizuno H."/>
            <person name="Yamamoto K."/>
            <person name="Antonio B.A."/>
            <person name="Baba T."/>
            <person name="Sakata K."/>
            <person name="Nagamura Y."/>
            <person name="Aoki H."/>
            <person name="Arikawa K."/>
            <person name="Arita K."/>
            <person name="Bito T."/>
            <person name="Chiden Y."/>
            <person name="Fujitsuka N."/>
            <person name="Fukunaka R."/>
            <person name="Hamada M."/>
            <person name="Harada C."/>
            <person name="Hayashi A."/>
            <person name="Hijishita S."/>
            <person name="Honda M."/>
            <person name="Hosokawa S."/>
            <person name="Ichikawa Y."/>
            <person name="Idonuma A."/>
            <person name="Iijima M."/>
            <person name="Ikeda M."/>
            <person name="Ikeno M."/>
            <person name="Ito K."/>
            <person name="Ito S."/>
            <person name="Ito T."/>
            <person name="Ito Y."/>
            <person name="Ito Y."/>
            <person name="Iwabuchi A."/>
            <person name="Kamiya K."/>
            <person name="Karasawa W."/>
            <person name="Kurita K."/>
            <person name="Katagiri S."/>
            <person name="Kikuta A."/>
            <person name="Kobayashi H."/>
            <person name="Kobayashi N."/>
            <person name="Machita K."/>
            <person name="Maehara T."/>
            <person name="Masukawa M."/>
            <person name="Mizubayashi T."/>
            <person name="Mukai Y."/>
            <person name="Nagasaki H."/>
            <person name="Nagata Y."/>
            <person name="Naito S."/>
            <person name="Nakashima M."/>
            <person name="Nakama Y."/>
            <person name="Nakamichi Y."/>
            <person name="Nakamura M."/>
            <person name="Meguro A."/>
            <person name="Negishi M."/>
            <person name="Ohta I."/>
            <person name="Ohta T."/>
            <person name="Okamoto M."/>
            <person name="Ono N."/>
            <person name="Saji S."/>
            <person name="Sakaguchi M."/>
            <person name="Sakai K."/>
            <person name="Shibata M."/>
            <person name="Shimokawa T."/>
            <person name="Song J."/>
            <person name="Takazaki Y."/>
            <person name="Terasawa K."/>
            <person name="Tsugane M."/>
            <person name="Tsuji K."/>
            <person name="Ueda S."/>
            <person name="Waki K."/>
            <person name="Yamagata H."/>
            <person name="Yamamoto M."/>
            <person name="Yamamoto S."/>
            <person name="Yamane H."/>
            <person name="Yoshiki S."/>
            <person name="Yoshihara R."/>
            <person name="Yukawa K."/>
            <person name="Zhong H."/>
            <person name="Yano M."/>
            <person name="Yuan Q."/>
            <person name="Ouyang S."/>
            <person name="Liu J."/>
            <person name="Jones K.M."/>
            <person name="Gansberger K."/>
            <person name="Moffat K."/>
            <person name="Hill J."/>
            <person name="Bera J."/>
            <person name="Fadrosh D."/>
            <person name="Jin S."/>
            <person name="Johri S."/>
            <person name="Kim M."/>
            <person name="Overton L."/>
            <person name="Reardon M."/>
            <person name="Tsitrin T."/>
            <person name="Vuong H."/>
            <person name="Weaver B."/>
            <person name="Ciecko A."/>
            <person name="Tallon L."/>
            <person name="Jackson J."/>
            <person name="Pai G."/>
            <person name="Aken S.V."/>
            <person name="Utterback T."/>
            <person name="Reidmuller S."/>
            <person name="Feldblyum T."/>
            <person name="Hsiao J."/>
            <person name="Zismann V."/>
            <person name="Iobst S."/>
            <person name="de Vazeille A.R."/>
            <person name="Buell C.R."/>
            <person name="Ying K."/>
            <person name="Li Y."/>
            <person name="Lu T."/>
            <person name="Huang Y."/>
            <person name="Zhao Q."/>
            <person name="Feng Q."/>
            <person name="Zhang L."/>
            <person name="Zhu J."/>
            <person name="Weng Q."/>
            <person name="Mu J."/>
            <person name="Lu Y."/>
            <person name="Fan D."/>
            <person name="Liu Y."/>
            <person name="Guan J."/>
            <person name="Zhang Y."/>
            <person name="Yu S."/>
            <person name="Liu X."/>
            <person name="Zhang Y."/>
            <person name="Hong G."/>
            <person name="Han B."/>
            <person name="Choisne N."/>
            <person name="Demange N."/>
            <person name="Orjeda G."/>
            <person name="Samain S."/>
            <person name="Cattolico L."/>
            <person name="Pelletier E."/>
            <person name="Couloux A."/>
            <person name="Segurens B."/>
            <person name="Wincker P."/>
            <person name="D'Hont A."/>
            <person name="Scarpelli C."/>
            <person name="Weissenbach J."/>
            <person name="Salanoubat M."/>
            <person name="Quetier F."/>
            <person name="Yu Y."/>
            <person name="Kim H.R."/>
            <person name="Rambo T."/>
            <person name="Currie J."/>
            <person name="Collura K."/>
            <person name="Luo M."/>
            <person name="Yang T."/>
            <person name="Ammiraju J.S.S."/>
            <person name="Engler F."/>
            <person name="Soderlund C."/>
            <person name="Wing R.A."/>
            <person name="Palmer L.E."/>
            <person name="de la Bastide M."/>
            <person name="Spiegel L."/>
            <person name="Nascimento L."/>
            <person name="Zutavern T."/>
            <person name="O'Shaughnessy A."/>
            <person name="Dike S."/>
            <person name="Dedhia N."/>
            <person name="Preston R."/>
            <person name="Balija V."/>
            <person name="McCombie W.R."/>
            <person name="Chow T."/>
            <person name="Chen H."/>
            <person name="Chung M."/>
            <person name="Chen C."/>
            <person name="Shaw J."/>
            <person name="Wu H."/>
            <person name="Hsiao K."/>
            <person name="Chao Y."/>
            <person name="Chu M."/>
            <person name="Cheng C."/>
            <person name="Hour A."/>
            <person name="Lee P."/>
            <person name="Lin S."/>
            <person name="Lin Y."/>
            <person name="Liou J."/>
            <person name="Liu S."/>
            <person name="Hsing Y."/>
            <person name="Raghuvanshi S."/>
            <person name="Mohanty A."/>
            <person name="Bharti A.K."/>
            <person name="Gaur A."/>
            <person name="Gupta V."/>
            <person name="Kumar D."/>
            <person name="Ravi V."/>
            <person name="Vij S."/>
            <person name="Kapur A."/>
            <person name="Khurana P."/>
            <person name="Khurana P."/>
            <person name="Khurana J.P."/>
            <person name="Tyagi A.K."/>
            <person name="Gaikwad K."/>
            <person name="Singh A."/>
            <person name="Dalal V."/>
            <person name="Srivastava S."/>
            <person name="Dixit A."/>
            <person name="Pal A.K."/>
            <person name="Ghazi I.A."/>
            <person name="Yadav M."/>
            <person name="Pandit A."/>
            <person name="Bhargava A."/>
            <person name="Sureshbabu K."/>
            <person name="Batra K."/>
            <person name="Sharma T.R."/>
            <person name="Mohapatra T."/>
            <person name="Singh N.K."/>
            <person name="Messing J."/>
            <person name="Nelson A.B."/>
            <person name="Fuks G."/>
            <person name="Kavchok S."/>
            <person name="Keizer G."/>
            <person name="Linton E."/>
            <person name="Llaca V."/>
            <person name="Song R."/>
            <person name="Tanyolac B."/>
            <person name="Young S."/>
            <person name="Ho-Il K."/>
            <person name="Hahn J.H."/>
            <person name="Sangsakoo G."/>
            <person name="Vanavichit A."/>
            <person name="de Mattos Luiz.A.T."/>
            <person name="Zimmer P.D."/>
            <person name="Malone G."/>
            <person name="Dellagostin O."/>
            <person name="de Oliveira A.C."/>
            <person name="Bevan M."/>
            <person name="Bancroft I."/>
            <person name="Minx P."/>
            <person name="Cordum H."/>
            <person name="Wilson R."/>
            <person name="Cheng Z."/>
            <person name="Jin W."/>
            <person name="Jiang J."/>
            <person name="Leong S.A."/>
            <person name="Iwama H."/>
            <person name="Gojobori T."/>
            <person name="Itoh T."/>
            <person name="Niimura Y."/>
            <person name="Fujii Y."/>
            <person name="Habara T."/>
            <person name="Sakai H."/>
            <person name="Sato Y."/>
            <person name="Wilson G."/>
            <person name="Kumar K."/>
            <person name="McCouch S."/>
            <person name="Juretic N."/>
            <person name="Hoen D."/>
            <person name="Wright S."/>
            <person name="Bruskiewich R."/>
            <person name="Bureau T."/>
            <person name="Miyao A."/>
            <person name="Hirochika H."/>
            <person name="Nishikawa T."/>
            <person name="Kadowaki K."/>
            <person name="Sugiura M."/>
            <person name="Burr B."/>
            <person name="Sasaki T."/>
        </authorList>
    </citation>
    <scope>NUCLEOTIDE SEQUENCE [LARGE SCALE GENOMIC DNA]</scope>
    <source>
        <strain evidence="4">cv. Nipponbare</strain>
    </source>
</reference>
<feature type="compositionally biased region" description="Basic and acidic residues" evidence="1">
    <location>
        <begin position="42"/>
        <end position="52"/>
    </location>
</feature>
<gene>
    <name evidence="3" type="ORF">B1060H01.4</name>
    <name evidence="2" type="ORF">OSJNBb0036G09.15</name>
</gene>
<dbReference type="EMBL" id="AP003309">
    <property type="protein sequence ID" value="BAD87435.1"/>
    <property type="molecule type" value="Genomic_DNA"/>
</dbReference>
<evidence type="ECO:0000313" key="3">
    <source>
        <dbReference type="EMBL" id="BAD87793.1"/>
    </source>
</evidence>
<organism evidence="2">
    <name type="scientific">Oryza sativa subsp. japonica</name>
    <name type="common">Rice</name>
    <dbReference type="NCBI Taxonomy" id="39947"/>
    <lineage>
        <taxon>Eukaryota</taxon>
        <taxon>Viridiplantae</taxon>
        <taxon>Streptophyta</taxon>
        <taxon>Embryophyta</taxon>
        <taxon>Tracheophyta</taxon>
        <taxon>Spermatophyta</taxon>
        <taxon>Magnoliopsida</taxon>
        <taxon>Liliopsida</taxon>
        <taxon>Poales</taxon>
        <taxon>Poaceae</taxon>
        <taxon>BOP clade</taxon>
        <taxon>Oryzoideae</taxon>
        <taxon>Oryzeae</taxon>
        <taxon>Oryzinae</taxon>
        <taxon>Oryza</taxon>
        <taxon>Oryza sativa</taxon>
    </lineage>
</organism>
<dbReference type="Proteomes" id="UP000817658">
    <property type="component" value="Chromosome 1"/>
</dbReference>
<evidence type="ECO:0000313" key="2">
    <source>
        <dbReference type="EMBL" id="BAD87435.1"/>
    </source>
</evidence>
<sequence length="116" mass="12042">MGRPAQGGPNSRARGREERESRWTGLTTRGPGWDPLVSGSAHRAEGARDARARAGKGRGACARSAVDAGAAGPRAASRLAVERAHGEGLTGVGSIRSRLSWRRRGAYVAATRAGGR</sequence>
<reference evidence="4" key="3">
    <citation type="journal article" date="2008" name="Nucleic Acids Res.">
        <title>The rice annotation project database (RAP-DB): 2008 update.</title>
        <authorList>
            <consortium name="The rice annotation project (RAP)"/>
        </authorList>
    </citation>
    <scope>GENOME REANNOTATION</scope>
    <source>
        <strain evidence="4">cv. Nipponbare</strain>
    </source>
</reference>
<reference evidence="2" key="1">
    <citation type="journal article" date="2002" name="Nature">
        <title>The genome sequence and structure of rice chromosome 1.</title>
        <authorList>
            <person name="Sasaki T."/>
            <person name="Matsumoto T."/>
            <person name="Yamamoto K."/>
            <person name="Sakata K."/>
            <person name="Baba T."/>
            <person name="Katayose Y."/>
            <person name="Wu J."/>
            <person name="Niimura Y."/>
            <person name="Cheng Z."/>
            <person name="Nagamura Y."/>
            <person name="Antonio B.A."/>
            <person name="Kanamori H."/>
            <person name="Hosokawa S."/>
            <person name="Masukawa M."/>
            <person name="Arikawa K."/>
            <person name="Chiden Y."/>
            <person name="Hayashi M."/>
            <person name="Okamoto M."/>
            <person name="Ando T."/>
            <person name="Aoki H."/>
            <person name="Arita K."/>
            <person name="Hamada M."/>
            <person name="Harada C."/>
            <person name="Hijishita S."/>
            <person name="Honda M."/>
            <person name="Ichikawa Y."/>
            <person name="Idonuma A."/>
            <person name="Iijima M."/>
            <person name="Ikeda M."/>
            <person name="Ikeno M."/>
            <person name="Itoh S."/>
            <person name="Itoh T."/>
            <person name="Itoh Y."/>
            <person name="Itoh Y."/>
            <person name="Iwabuchi A."/>
            <person name="Kamiya K."/>
            <person name="Karasawa W."/>
            <person name="Katagiri S."/>
            <person name="Kikuta A."/>
            <person name="Kobayashi N."/>
            <person name="Kono I."/>
            <person name="Machita K."/>
            <person name="Maehara T."/>
            <person name="Mizuno H."/>
            <person name="Mizubayashi T."/>
            <person name="Mukai Y."/>
            <person name="Nagasaki H."/>
            <person name="Nakashima M."/>
            <person name="Nakama Y."/>
            <person name="Nakamichi Y."/>
            <person name="Nakamura M."/>
            <person name="Namiki N."/>
            <person name="Negishi M."/>
            <person name="Ohta I."/>
            <person name="Ono N."/>
            <person name="Saji S."/>
            <person name="Sakai K."/>
            <person name="Shibata M."/>
            <person name="Shimokawa T."/>
            <person name="Shomura A."/>
            <person name="Song J."/>
            <person name="Takazaki Y."/>
            <person name="Terasawa K."/>
            <person name="Tsuji K."/>
            <person name="Waki K."/>
            <person name="Yamagata H."/>
            <person name="Yamane H."/>
            <person name="Yoshiki S."/>
            <person name="Yoshihara R."/>
            <person name="Yukawa K."/>
            <person name="Zhong H."/>
            <person name="Iwama H."/>
            <person name="Endo T."/>
            <person name="Ito H."/>
            <person name="Hahn J.H."/>
            <person name="Kim H.I."/>
            <person name="Eun M.Y."/>
            <person name="Yano M."/>
            <person name="Jiang J."/>
            <person name="Gojobori T."/>
        </authorList>
    </citation>
    <scope>NUCLEOTIDE SEQUENCE</scope>
</reference>
<protein>
    <submittedName>
        <fullName evidence="2">Epstein-Barr virus EBNA-1-like</fullName>
    </submittedName>
</protein>